<evidence type="ECO:0000256" key="1">
    <source>
        <dbReference type="SAM" id="Phobius"/>
    </source>
</evidence>
<keyword evidence="1" id="KW-0472">Membrane</keyword>
<dbReference type="EMBL" id="BAAAZR010000004">
    <property type="protein sequence ID" value="GAA3807160.1"/>
    <property type="molecule type" value="Genomic_DNA"/>
</dbReference>
<dbReference type="RefSeq" id="WP_344938934.1">
    <property type="nucleotide sequence ID" value="NZ_BAAAZR010000004.1"/>
</dbReference>
<evidence type="ECO:0008006" key="4">
    <source>
        <dbReference type="Google" id="ProtNLM"/>
    </source>
</evidence>
<keyword evidence="3" id="KW-1185">Reference proteome</keyword>
<evidence type="ECO:0000313" key="3">
    <source>
        <dbReference type="Proteomes" id="UP001500888"/>
    </source>
</evidence>
<feature type="transmembrane region" description="Helical" evidence="1">
    <location>
        <begin position="6"/>
        <end position="25"/>
    </location>
</feature>
<protein>
    <recommendedName>
        <fullName evidence="4">Amidotransferase</fullName>
    </recommendedName>
</protein>
<proteinExistence type="predicted"/>
<reference evidence="3" key="1">
    <citation type="journal article" date="2019" name="Int. J. Syst. Evol. Microbiol.">
        <title>The Global Catalogue of Microorganisms (GCM) 10K type strain sequencing project: providing services to taxonomists for standard genome sequencing and annotation.</title>
        <authorList>
            <consortium name="The Broad Institute Genomics Platform"/>
            <consortium name="The Broad Institute Genome Sequencing Center for Infectious Disease"/>
            <person name="Wu L."/>
            <person name="Ma J."/>
        </authorList>
    </citation>
    <scope>NUCLEOTIDE SEQUENCE [LARGE SCALE GENOMIC DNA]</scope>
    <source>
        <strain evidence="3">JCM 16908</strain>
    </source>
</reference>
<name>A0ABP7I4V6_9ACTN</name>
<accession>A0ABP7I4V6</accession>
<organism evidence="2 3">
    <name type="scientific">Sphaerisporangium flaviroseum</name>
    <dbReference type="NCBI Taxonomy" id="509199"/>
    <lineage>
        <taxon>Bacteria</taxon>
        <taxon>Bacillati</taxon>
        <taxon>Actinomycetota</taxon>
        <taxon>Actinomycetes</taxon>
        <taxon>Streptosporangiales</taxon>
        <taxon>Streptosporangiaceae</taxon>
        <taxon>Sphaerisporangium</taxon>
    </lineage>
</organism>
<comment type="caution">
    <text evidence="2">The sequence shown here is derived from an EMBL/GenBank/DDBJ whole genome shotgun (WGS) entry which is preliminary data.</text>
</comment>
<dbReference type="Proteomes" id="UP001500888">
    <property type="component" value="Unassembled WGS sequence"/>
</dbReference>
<gene>
    <name evidence="2" type="ORF">GCM10022226_29140</name>
</gene>
<feature type="transmembrane region" description="Helical" evidence="1">
    <location>
        <begin position="32"/>
        <end position="50"/>
    </location>
</feature>
<keyword evidence="1" id="KW-1133">Transmembrane helix</keyword>
<evidence type="ECO:0000313" key="2">
    <source>
        <dbReference type="EMBL" id="GAA3807160.1"/>
    </source>
</evidence>
<keyword evidence="1" id="KW-0812">Transmembrane</keyword>
<sequence length="51" mass="5322">MSSNWTAVAMIFIGLFMVGGVFSFLKQGMRAGAVVLGVGAALAITAGVMWW</sequence>